<evidence type="ECO:0000313" key="2">
    <source>
        <dbReference type="Proteomes" id="UP001596378"/>
    </source>
</evidence>
<accession>A0ABW2FIF3</accession>
<dbReference type="Proteomes" id="UP001596378">
    <property type="component" value="Unassembled WGS sequence"/>
</dbReference>
<dbReference type="RefSeq" id="WP_378046672.1">
    <property type="nucleotide sequence ID" value="NZ_JBHMDN010000011.1"/>
</dbReference>
<keyword evidence="2" id="KW-1185">Reference proteome</keyword>
<evidence type="ECO:0000313" key="1">
    <source>
        <dbReference type="EMBL" id="MFC7151861.1"/>
    </source>
</evidence>
<dbReference type="InterPro" id="IPR009241">
    <property type="entry name" value="HigB-like"/>
</dbReference>
<reference evidence="2" key="1">
    <citation type="journal article" date="2019" name="Int. J. Syst. Evol. Microbiol.">
        <title>The Global Catalogue of Microorganisms (GCM) 10K type strain sequencing project: providing services to taxonomists for standard genome sequencing and annotation.</title>
        <authorList>
            <consortium name="The Broad Institute Genomics Platform"/>
            <consortium name="The Broad Institute Genome Sequencing Center for Infectious Disease"/>
            <person name="Wu L."/>
            <person name="Ma J."/>
        </authorList>
    </citation>
    <scope>NUCLEOTIDE SEQUENCE [LARGE SCALE GENOMIC DNA]</scope>
    <source>
        <strain evidence="2">KCTC 12907</strain>
    </source>
</reference>
<sequence length="118" mass="14195">MDFEFYYTERGNSDVKEWLDDLVEKANAGDRDAQELVKNFYYCVSLAFEGMPYSRPLTKGMFELRPSNSAEWHRIPYIIWRNKLLLLSEFRKKSGKTSPEEIKKAIRRMKDWIRRYGK</sequence>
<dbReference type="EMBL" id="JBHTAI010000019">
    <property type="protein sequence ID" value="MFC7151861.1"/>
    <property type="molecule type" value="Genomic_DNA"/>
</dbReference>
<dbReference type="Pfam" id="PF05973">
    <property type="entry name" value="Gp49"/>
    <property type="match status" value="1"/>
</dbReference>
<comment type="caution">
    <text evidence="1">The sequence shown here is derived from an EMBL/GenBank/DDBJ whole genome shotgun (WGS) entry which is preliminary data.</text>
</comment>
<proteinExistence type="predicted"/>
<name>A0ABW2FIF3_9BACL</name>
<protein>
    <submittedName>
        <fullName evidence="1">Type II toxin-antitoxin system RelE/ParE family toxin</fullName>
    </submittedName>
</protein>
<organism evidence="1 2">
    <name type="scientific">Cohnella cellulosilytica</name>
    <dbReference type="NCBI Taxonomy" id="986710"/>
    <lineage>
        <taxon>Bacteria</taxon>
        <taxon>Bacillati</taxon>
        <taxon>Bacillota</taxon>
        <taxon>Bacilli</taxon>
        <taxon>Bacillales</taxon>
        <taxon>Paenibacillaceae</taxon>
        <taxon>Cohnella</taxon>
    </lineage>
</organism>
<gene>
    <name evidence="1" type="ORF">ACFQMJ_25260</name>
</gene>